<dbReference type="Pfam" id="PF10119">
    <property type="entry name" value="MethyTransf_Reg"/>
    <property type="match status" value="1"/>
</dbReference>
<dbReference type="InterPro" id="IPR048976">
    <property type="entry name" value="WHD_PKMT"/>
</dbReference>
<protein>
    <submittedName>
        <fullName evidence="4">Class I SAM-dependent methyltransferase</fullName>
    </submittedName>
</protein>
<proteinExistence type="predicted"/>
<dbReference type="InterPro" id="IPR041698">
    <property type="entry name" value="Methyltransf_25"/>
</dbReference>
<keyword evidence="4" id="KW-0808">Transferase</keyword>
<organism evidence="4 5">
    <name type="scientific">Thiobacillus sedimenti</name>
    <dbReference type="NCBI Taxonomy" id="3110231"/>
    <lineage>
        <taxon>Bacteria</taxon>
        <taxon>Pseudomonadati</taxon>
        <taxon>Pseudomonadota</taxon>
        <taxon>Betaproteobacteria</taxon>
        <taxon>Nitrosomonadales</taxon>
        <taxon>Thiobacillaceae</taxon>
        <taxon>Thiobacillus</taxon>
    </lineage>
</organism>
<dbReference type="PANTHER" id="PTHR43667:SF2">
    <property type="entry name" value="FATTY ACID C-METHYL TRANSFERASE"/>
    <property type="match status" value="1"/>
</dbReference>
<dbReference type="Gene3D" id="3.40.50.150">
    <property type="entry name" value="Vaccinia Virus protein VP39"/>
    <property type="match status" value="1"/>
</dbReference>
<dbReference type="RefSeq" id="WP_324778726.1">
    <property type="nucleotide sequence ID" value="NZ_CP141769.1"/>
</dbReference>
<dbReference type="InterPro" id="IPR018773">
    <property type="entry name" value="MeTrfase_reg_dom_prd"/>
</dbReference>
<reference evidence="4 5" key="1">
    <citation type="submission" date="2023-12" db="EMBL/GenBank/DDBJ databases">
        <title>Thiobacillus sedimentum sp. nov., a chemolithoautotrophic sulfur-oxidizing bacterium isolated from freshwater sediment.</title>
        <authorList>
            <person name="Luo J."/>
            <person name="Dai C."/>
        </authorList>
    </citation>
    <scope>NUCLEOTIDE SEQUENCE [LARGE SCALE GENOMIC DNA]</scope>
    <source>
        <strain evidence="4 5">SCUT-2</strain>
    </source>
</reference>
<dbReference type="GO" id="GO:0032259">
    <property type="term" value="P:methylation"/>
    <property type="evidence" value="ECO:0007669"/>
    <property type="project" value="UniProtKB-KW"/>
</dbReference>
<evidence type="ECO:0000313" key="4">
    <source>
        <dbReference type="EMBL" id="WRS38112.1"/>
    </source>
</evidence>
<evidence type="ECO:0000313" key="5">
    <source>
        <dbReference type="Proteomes" id="UP001334732"/>
    </source>
</evidence>
<dbReference type="Pfam" id="PF13649">
    <property type="entry name" value="Methyltransf_25"/>
    <property type="match status" value="1"/>
</dbReference>
<dbReference type="SUPFAM" id="SSF53335">
    <property type="entry name" value="S-adenosyl-L-methionine-dependent methyltransferases"/>
    <property type="match status" value="1"/>
</dbReference>
<dbReference type="CDD" id="cd02440">
    <property type="entry name" value="AdoMet_MTases"/>
    <property type="match status" value="1"/>
</dbReference>
<feature type="domain" description="Methyltransferase" evidence="2">
    <location>
        <begin position="44"/>
        <end position="141"/>
    </location>
</feature>
<feature type="domain" description="Methyltransferase regulatory" evidence="1">
    <location>
        <begin position="208"/>
        <end position="289"/>
    </location>
</feature>
<feature type="domain" description="PKMT C-terminal winged helix" evidence="3">
    <location>
        <begin position="414"/>
        <end position="472"/>
    </location>
</feature>
<keyword evidence="5" id="KW-1185">Reference proteome</keyword>
<dbReference type="InterPro" id="IPR029063">
    <property type="entry name" value="SAM-dependent_MTases_sf"/>
</dbReference>
<keyword evidence="4" id="KW-0489">Methyltransferase</keyword>
<gene>
    <name evidence="4" type="ORF">VA613_08790</name>
</gene>
<sequence>MVTLASYDELPYDSLPLPETQPDFLAAIARLHGFESPDPRRARILELGCAQGGNLIPLAWRWPDCECVGVELSRVQAEAGAAFIRSLGLANVRILHGDLAALPADLGEFDYIIAHGVFSWVPPAVQAALLDVCRRHLVPRGLAYVSFNVAAGWTPLLPLRAALVERTAAGLPAPARYARALRVLDDLQAEWRDPLLLKEIAYLKGAAPSYLFHEYLAEFNAPIGFSDFATQLDAHGLRYVGEAGPRNAVVELEDAWGLAPEGMTGRWIDAECALDDAFGTRFRRALIARADAACAHPPQARALGTLAFCADLRSDEEIDLEDAIEQAFVNPAGNAFRVGEPLLKAAVMVLAARYPQAIAYAELLAAARALLQEYGAEPPADAAAFGDALFALAMAHGVMPTVWEGPTGHAPPKRPCAHALARQQAGTPGWVVSGARHVALDLDVPGRALLAALDGSRTIDQLLDLMRAALAQAGSVPAPERLLEAMWRQLWLFARQGLLQDGSPPSREP</sequence>
<dbReference type="Proteomes" id="UP001334732">
    <property type="component" value="Chromosome"/>
</dbReference>
<dbReference type="InterPro" id="IPR050723">
    <property type="entry name" value="CFA/CMAS"/>
</dbReference>
<evidence type="ECO:0000259" key="2">
    <source>
        <dbReference type="Pfam" id="PF13649"/>
    </source>
</evidence>
<name>A0ABZ1CIJ4_9PROT</name>
<evidence type="ECO:0000259" key="1">
    <source>
        <dbReference type="Pfam" id="PF10119"/>
    </source>
</evidence>
<dbReference type="GO" id="GO:0008168">
    <property type="term" value="F:methyltransferase activity"/>
    <property type="evidence" value="ECO:0007669"/>
    <property type="project" value="UniProtKB-KW"/>
</dbReference>
<dbReference type="PANTHER" id="PTHR43667">
    <property type="entry name" value="CYCLOPROPANE-FATTY-ACYL-PHOSPHOLIPID SYNTHASE"/>
    <property type="match status" value="1"/>
</dbReference>
<dbReference type="EMBL" id="CP141769">
    <property type="protein sequence ID" value="WRS38112.1"/>
    <property type="molecule type" value="Genomic_DNA"/>
</dbReference>
<evidence type="ECO:0000259" key="3">
    <source>
        <dbReference type="Pfam" id="PF21782"/>
    </source>
</evidence>
<accession>A0ABZ1CIJ4</accession>
<dbReference type="Pfam" id="PF21782">
    <property type="entry name" value="WHD_PKMT"/>
    <property type="match status" value="1"/>
</dbReference>